<evidence type="ECO:0000313" key="9">
    <source>
        <dbReference type="Proteomes" id="UP000248132"/>
    </source>
</evidence>
<evidence type="ECO:0000256" key="7">
    <source>
        <dbReference type="SAM" id="Phobius"/>
    </source>
</evidence>
<organism evidence="8 9">
    <name type="scientific">Ruminiclostridium sufflavum DSM 19573</name>
    <dbReference type="NCBI Taxonomy" id="1121337"/>
    <lineage>
        <taxon>Bacteria</taxon>
        <taxon>Bacillati</taxon>
        <taxon>Bacillota</taxon>
        <taxon>Clostridia</taxon>
        <taxon>Eubacteriales</taxon>
        <taxon>Oscillospiraceae</taxon>
        <taxon>Ruminiclostridium</taxon>
    </lineage>
</organism>
<dbReference type="PANTHER" id="PTHR43663">
    <property type="entry name" value="CHROMATE TRANSPORT PROTEIN-RELATED"/>
    <property type="match status" value="1"/>
</dbReference>
<keyword evidence="5 7" id="KW-1133">Transmembrane helix</keyword>
<dbReference type="InterPro" id="IPR003370">
    <property type="entry name" value="Chromate_transpt"/>
</dbReference>
<comment type="similarity">
    <text evidence="2">Belongs to the chromate ion transporter (CHR) (TC 2.A.51) family.</text>
</comment>
<evidence type="ECO:0000256" key="5">
    <source>
        <dbReference type="ARBA" id="ARBA00022989"/>
    </source>
</evidence>
<dbReference type="OrthoDB" id="9788907at2"/>
<dbReference type="GO" id="GO:0015109">
    <property type="term" value="F:chromate transmembrane transporter activity"/>
    <property type="evidence" value="ECO:0007669"/>
    <property type="project" value="InterPro"/>
</dbReference>
<feature type="transmembrane region" description="Helical" evidence="7">
    <location>
        <begin position="79"/>
        <end position="98"/>
    </location>
</feature>
<accession>A0A318XQF9</accession>
<dbReference type="PANTHER" id="PTHR43663:SF1">
    <property type="entry name" value="CHROMATE TRANSPORTER"/>
    <property type="match status" value="1"/>
</dbReference>
<keyword evidence="6 7" id="KW-0472">Membrane</keyword>
<evidence type="ECO:0000256" key="6">
    <source>
        <dbReference type="ARBA" id="ARBA00023136"/>
    </source>
</evidence>
<evidence type="ECO:0000313" key="8">
    <source>
        <dbReference type="EMBL" id="PYG89425.1"/>
    </source>
</evidence>
<comment type="caution">
    <text evidence="8">The sequence shown here is derived from an EMBL/GenBank/DDBJ whole genome shotgun (WGS) entry which is preliminary data.</text>
</comment>
<dbReference type="Proteomes" id="UP000248132">
    <property type="component" value="Unassembled WGS sequence"/>
</dbReference>
<evidence type="ECO:0000256" key="4">
    <source>
        <dbReference type="ARBA" id="ARBA00022692"/>
    </source>
</evidence>
<feature type="transmembrane region" description="Helical" evidence="7">
    <location>
        <begin position="162"/>
        <end position="193"/>
    </location>
</feature>
<evidence type="ECO:0000256" key="1">
    <source>
        <dbReference type="ARBA" id="ARBA00004651"/>
    </source>
</evidence>
<comment type="subcellular location">
    <subcellularLocation>
        <location evidence="1">Cell membrane</location>
        <topology evidence="1">Multi-pass membrane protein</topology>
    </subcellularLocation>
</comment>
<evidence type="ECO:0000256" key="3">
    <source>
        <dbReference type="ARBA" id="ARBA00022475"/>
    </source>
</evidence>
<feature type="transmembrane region" description="Helical" evidence="7">
    <location>
        <begin position="6"/>
        <end position="25"/>
    </location>
</feature>
<protein>
    <submittedName>
        <fullName evidence="8">Chromate transporter</fullName>
    </submittedName>
</protein>
<dbReference type="GO" id="GO:0005886">
    <property type="term" value="C:plasma membrane"/>
    <property type="evidence" value="ECO:0007669"/>
    <property type="project" value="UniProtKB-SubCell"/>
</dbReference>
<reference evidence="8 9" key="1">
    <citation type="submission" date="2018-06" db="EMBL/GenBank/DDBJ databases">
        <title>Genomic Encyclopedia of Type Strains, Phase I: the one thousand microbial genomes (KMG-I) project.</title>
        <authorList>
            <person name="Kyrpides N."/>
        </authorList>
    </citation>
    <scope>NUCLEOTIDE SEQUENCE [LARGE SCALE GENOMIC DNA]</scope>
    <source>
        <strain evidence="8 9">DSM 19573</strain>
    </source>
</reference>
<feature type="transmembrane region" description="Helical" evidence="7">
    <location>
        <begin position="110"/>
        <end position="130"/>
    </location>
</feature>
<dbReference type="AlphaFoldDB" id="A0A318XQF9"/>
<feature type="transmembrane region" description="Helical" evidence="7">
    <location>
        <begin position="46"/>
        <end position="67"/>
    </location>
</feature>
<dbReference type="RefSeq" id="WP_110460720.1">
    <property type="nucleotide sequence ID" value="NZ_QKMR01000003.1"/>
</dbReference>
<dbReference type="InterPro" id="IPR052518">
    <property type="entry name" value="CHR_Transporter"/>
</dbReference>
<dbReference type="Pfam" id="PF02417">
    <property type="entry name" value="Chromate_transp"/>
    <property type="match status" value="1"/>
</dbReference>
<evidence type="ECO:0000256" key="2">
    <source>
        <dbReference type="ARBA" id="ARBA00005262"/>
    </source>
</evidence>
<keyword evidence="3" id="KW-1003">Cell membrane</keyword>
<keyword evidence="9" id="KW-1185">Reference proteome</keyword>
<proteinExistence type="inferred from homology"/>
<dbReference type="EMBL" id="QKMR01000003">
    <property type="protein sequence ID" value="PYG89425.1"/>
    <property type="molecule type" value="Genomic_DNA"/>
</dbReference>
<sequence length="194" mass="20675">MIYFKLFLMFFKLCAFAFGGGYVMIPSLIKASEANHWATAAELTDVIAIAGMSPGPVAVNAAVGYGYKVAGFPGAAASFLGIALPCAIIVILVATFFFKVYSHPKVQGALYGLRPVITGIIIYAAISIALKNNIIIAAQDKLIFKGVYLSIFDYNILEVKSIIISIISFVILLTTKISPVFLILGAGILGVLIF</sequence>
<gene>
    <name evidence="8" type="ORF">LY28_00644</name>
</gene>
<name>A0A318XQF9_9FIRM</name>
<keyword evidence="4 7" id="KW-0812">Transmembrane</keyword>